<dbReference type="Proteomes" id="UP000319209">
    <property type="component" value="Chromosome"/>
</dbReference>
<evidence type="ECO:0000313" key="3">
    <source>
        <dbReference type="Proteomes" id="UP000319209"/>
    </source>
</evidence>
<sequence length="355" mass="41505">MKLIVSEINNEADFNTYLNVINTFEYINPFYKIWAANLEDVLEEKLRYFKAVSSEDDTQLLVVMPFLILDIEQNGVSTSYFDVKSPYGYSGPIFNEDLPDADLMMFWKLVDQWYLEHNVVTEFIRFSLNNNCKLYSGTLISALTNVKGEIISEEAQWNNFKSKVRNNYRKSTSEQLKVKFVQGDCDAETIALFHSIYIQTMARIHASKDYLYSLNYFKKIIEISKEEFLIVFVYAGDIAISVELILIAGDTLFSYLGGTLSEFFNLRPNDFLKINVINWARAHEYKYYVLGGGRTDGDNLYLYKKTFFPKDEDVIYYTGRKIINEKVYNKLSAMYFDTDVEHENYFPIYRKPIAI</sequence>
<dbReference type="PANTHER" id="PTHR36174">
    <property type="entry name" value="LIPID II:GLYCINE GLYCYLTRANSFERASE"/>
    <property type="match status" value="1"/>
</dbReference>
<dbReference type="AlphaFoldDB" id="A0A516GT52"/>
<dbReference type="RefSeq" id="WP_143381577.1">
    <property type="nucleotide sequence ID" value="NZ_CP041637.1"/>
</dbReference>
<dbReference type="GO" id="GO:0016740">
    <property type="term" value="F:transferase activity"/>
    <property type="evidence" value="ECO:0007669"/>
    <property type="project" value="UniProtKB-KW"/>
</dbReference>
<dbReference type="InterPro" id="IPR016181">
    <property type="entry name" value="Acyl_CoA_acyltransferase"/>
</dbReference>
<keyword evidence="3" id="KW-1185">Reference proteome</keyword>
<dbReference type="EMBL" id="CP041637">
    <property type="protein sequence ID" value="QDO94701.1"/>
    <property type="molecule type" value="Genomic_DNA"/>
</dbReference>
<dbReference type="Pfam" id="PF13480">
    <property type="entry name" value="Acetyltransf_6"/>
    <property type="match status" value="1"/>
</dbReference>
<evidence type="ECO:0000259" key="1">
    <source>
        <dbReference type="Pfam" id="PF13480"/>
    </source>
</evidence>
<name>A0A516GT52_9FLAO</name>
<dbReference type="PANTHER" id="PTHR36174:SF1">
    <property type="entry name" value="LIPID II:GLYCINE GLYCYLTRANSFERASE"/>
    <property type="match status" value="1"/>
</dbReference>
<protein>
    <submittedName>
        <fullName evidence="2">GNAT family N-acetyltransferase</fullName>
    </submittedName>
</protein>
<dbReference type="KEGG" id="fop:FNB79_12260"/>
<keyword evidence="2" id="KW-0808">Transferase</keyword>
<reference evidence="2 3" key="1">
    <citation type="submission" date="2019-07" db="EMBL/GenBank/DDBJ databases">
        <title>Genome sequencing for Formosa sp. PS13.</title>
        <authorList>
            <person name="Park S.-J."/>
        </authorList>
    </citation>
    <scope>NUCLEOTIDE SEQUENCE [LARGE SCALE GENOMIC DNA]</scope>
    <source>
        <strain evidence="2 3">PS13</strain>
    </source>
</reference>
<dbReference type="InterPro" id="IPR038740">
    <property type="entry name" value="BioF2-like_GNAT_dom"/>
</dbReference>
<accession>A0A516GT52</accession>
<gene>
    <name evidence="2" type="ORF">FNB79_12260</name>
</gene>
<feature type="domain" description="BioF2-like acetyltransferase" evidence="1">
    <location>
        <begin position="160"/>
        <end position="295"/>
    </location>
</feature>
<dbReference type="SUPFAM" id="SSF55729">
    <property type="entry name" value="Acyl-CoA N-acyltransferases (Nat)"/>
    <property type="match status" value="1"/>
</dbReference>
<organism evidence="2 3">
    <name type="scientific">Formosa sediminum</name>
    <dbReference type="NCBI Taxonomy" id="2594004"/>
    <lineage>
        <taxon>Bacteria</taxon>
        <taxon>Pseudomonadati</taxon>
        <taxon>Bacteroidota</taxon>
        <taxon>Flavobacteriia</taxon>
        <taxon>Flavobacteriales</taxon>
        <taxon>Flavobacteriaceae</taxon>
        <taxon>Formosa</taxon>
    </lineage>
</organism>
<proteinExistence type="predicted"/>
<dbReference type="OrthoDB" id="9785911at2"/>
<dbReference type="Gene3D" id="3.40.630.30">
    <property type="match status" value="1"/>
</dbReference>
<evidence type="ECO:0000313" key="2">
    <source>
        <dbReference type="EMBL" id="QDO94701.1"/>
    </source>
</evidence>
<dbReference type="InterPro" id="IPR050644">
    <property type="entry name" value="PG_Glycine_Bridge_Synth"/>
</dbReference>